<dbReference type="Pfam" id="PF00535">
    <property type="entry name" value="Glycos_transf_2"/>
    <property type="match status" value="1"/>
</dbReference>
<evidence type="ECO:0000313" key="6">
    <source>
        <dbReference type="EMBL" id="UGS25266.1"/>
    </source>
</evidence>
<name>A0ABY3RNF9_9MICO</name>
<dbReference type="EMBL" id="CP082781">
    <property type="protein sequence ID" value="UGS25266.1"/>
    <property type="molecule type" value="Genomic_DNA"/>
</dbReference>
<organism evidence="6 7">
    <name type="scientific">Microbacterium resistens</name>
    <dbReference type="NCBI Taxonomy" id="156977"/>
    <lineage>
        <taxon>Bacteria</taxon>
        <taxon>Bacillati</taxon>
        <taxon>Actinomycetota</taxon>
        <taxon>Actinomycetes</taxon>
        <taxon>Micrococcales</taxon>
        <taxon>Microbacteriaceae</taxon>
        <taxon>Microbacterium</taxon>
    </lineage>
</organism>
<keyword evidence="3" id="KW-0808">Transferase</keyword>
<evidence type="ECO:0000256" key="4">
    <source>
        <dbReference type="SAM" id="SignalP"/>
    </source>
</evidence>
<evidence type="ECO:0000256" key="1">
    <source>
        <dbReference type="ARBA" id="ARBA00006739"/>
    </source>
</evidence>
<evidence type="ECO:0000259" key="5">
    <source>
        <dbReference type="Pfam" id="PF00535"/>
    </source>
</evidence>
<evidence type="ECO:0000313" key="7">
    <source>
        <dbReference type="Proteomes" id="UP001199642"/>
    </source>
</evidence>
<dbReference type="Proteomes" id="UP001199642">
    <property type="component" value="Chromosome"/>
</dbReference>
<feature type="chain" id="PRO_5045110141" evidence="4">
    <location>
        <begin position="18"/>
        <end position="306"/>
    </location>
</feature>
<sequence>MSALPRFAVVTVNFASAALLEANAAALDLPPEGRLVIVDCFSSAEERRRVEEAARRLGADVVPLDENRGYGGGTNAGAAHALAAGAEVLVPLNPDARIAREDLERLVREAAGTEALVSPRIRTSSGRSWFDGADLYLDDGTTAGARARAVNAGRPSRPWATGACFAIAAELWRRVGGFDEEYFLYWEDIDLSHRVLDAGGELRMSGAEVVHDEGGTHDEERRGRAKSSTYYYFNIRNRLLYARKHLDAATGARWRRSAMRVGYGVLLQGGRRQLVTSVAPWRALLRGVRDGRRLLRTPPPARKAPA</sequence>
<proteinExistence type="inferred from homology"/>
<feature type="signal peptide" evidence="4">
    <location>
        <begin position="1"/>
        <end position="17"/>
    </location>
</feature>
<dbReference type="InterPro" id="IPR001173">
    <property type="entry name" value="Glyco_trans_2-like"/>
</dbReference>
<gene>
    <name evidence="6" type="ORF">K8F61_11260</name>
</gene>
<keyword evidence="7" id="KW-1185">Reference proteome</keyword>
<dbReference type="RefSeq" id="WP_219085361.1">
    <property type="nucleotide sequence ID" value="NZ_CP082781.1"/>
</dbReference>
<keyword evidence="4" id="KW-0732">Signal</keyword>
<dbReference type="PANTHER" id="PTHR43179">
    <property type="entry name" value="RHAMNOSYLTRANSFERASE WBBL"/>
    <property type="match status" value="1"/>
</dbReference>
<accession>A0ABY3RNF9</accession>
<evidence type="ECO:0000256" key="3">
    <source>
        <dbReference type="ARBA" id="ARBA00022679"/>
    </source>
</evidence>
<evidence type="ECO:0000256" key="2">
    <source>
        <dbReference type="ARBA" id="ARBA00022676"/>
    </source>
</evidence>
<reference evidence="6 7" key="1">
    <citation type="submission" date="2023-01" db="EMBL/GenBank/DDBJ databases">
        <title>Characterization of estradiol degrading bacteria Microbacterium sp. MZT7 and reveal degrading genes through genome analysis.</title>
        <authorList>
            <person name="Hao P."/>
            <person name="Gao Y."/>
        </authorList>
    </citation>
    <scope>NUCLEOTIDE SEQUENCE [LARGE SCALE GENOMIC DNA]</scope>
    <source>
        <strain evidence="6 7">MZT7</strain>
    </source>
</reference>
<comment type="similarity">
    <text evidence="1">Belongs to the glycosyltransferase 2 family.</text>
</comment>
<feature type="domain" description="Glycosyltransferase 2-like" evidence="5">
    <location>
        <begin position="16"/>
        <end position="131"/>
    </location>
</feature>
<protein>
    <submittedName>
        <fullName evidence="6">Glycosyltransferase family 2 protein</fullName>
    </submittedName>
</protein>
<keyword evidence="2" id="KW-0328">Glycosyltransferase</keyword>
<dbReference type="PANTHER" id="PTHR43179:SF12">
    <property type="entry name" value="GALACTOFURANOSYLTRANSFERASE GLFT2"/>
    <property type="match status" value="1"/>
</dbReference>